<dbReference type="AlphaFoldDB" id="A0A3P1XAL6"/>
<dbReference type="InterPro" id="IPR038717">
    <property type="entry name" value="Tc1-like_DDE_dom"/>
</dbReference>
<dbReference type="InterPro" id="IPR010921">
    <property type="entry name" value="Trp_repressor/repl_initiator"/>
</dbReference>
<dbReference type="InterPro" id="IPR055247">
    <property type="entry name" value="InsJ-like_HTH"/>
</dbReference>
<proteinExistence type="predicted"/>
<reference evidence="4 5" key="1">
    <citation type="submission" date="2018-11" db="EMBL/GenBank/DDBJ databases">
        <title>Genomes From Bacteria Associated with the Canine Oral Cavity: a Test Case for Automated Genome-Based Taxonomic Assignment.</title>
        <authorList>
            <person name="Coil D.A."/>
            <person name="Jospin G."/>
            <person name="Darling A.E."/>
            <person name="Wallis C."/>
            <person name="Davis I.J."/>
            <person name="Harris S."/>
            <person name="Eisen J.A."/>
            <person name="Holcombe L.J."/>
            <person name="O'Flynn C."/>
        </authorList>
    </citation>
    <scope>NUCLEOTIDE SEQUENCE [LARGE SCALE GENOMIC DNA]</scope>
    <source>
        <strain evidence="4 5">OH2617_COT-023</strain>
    </source>
</reference>
<dbReference type="InterPro" id="IPR025959">
    <property type="entry name" value="Winged_HTH_dom"/>
</dbReference>
<dbReference type="Proteomes" id="UP000278609">
    <property type="component" value="Unassembled WGS sequence"/>
</dbReference>
<evidence type="ECO:0000313" key="4">
    <source>
        <dbReference type="EMBL" id="RRD55128.1"/>
    </source>
</evidence>
<dbReference type="Pfam" id="PF13358">
    <property type="entry name" value="DDE_3"/>
    <property type="match status" value="1"/>
</dbReference>
<feature type="domain" description="Winged helix-turn helix" evidence="3">
    <location>
        <begin position="70"/>
        <end position="99"/>
    </location>
</feature>
<feature type="domain" description="Insertion element IS150 protein InsJ-like helix-turn-helix" evidence="2">
    <location>
        <begin position="2"/>
        <end position="45"/>
    </location>
</feature>
<dbReference type="OrthoDB" id="593891at2"/>
<evidence type="ECO:0000259" key="1">
    <source>
        <dbReference type="Pfam" id="PF13358"/>
    </source>
</evidence>
<sequence length="189" mass="21825">MRLKKSGRSQKEIAQIIGIRPATICQWCKDYEHEGQKGLIAKKRGVKSEDKKLLSDSQELLIQKMITDTILRKWGFTPQKPKKQAYEQCPKAVQKWLNEDYPSIKERAKKENAEIYWGDETGVKNQCNHGRSYAPKGKTPIKKSTSKHFSVNMFSAVTNQGKVQFMIYSEAMNAERLIEFLKQLIQSSR</sequence>
<dbReference type="EMBL" id="RQYS01000230">
    <property type="protein sequence ID" value="RRD55128.1"/>
    <property type="molecule type" value="Genomic_DNA"/>
</dbReference>
<accession>A0A3P1XAL6</accession>
<organism evidence="4 5">
    <name type="scientific">Tannerella forsythia</name>
    <name type="common">Bacteroides forsythus</name>
    <dbReference type="NCBI Taxonomy" id="28112"/>
    <lineage>
        <taxon>Bacteria</taxon>
        <taxon>Pseudomonadati</taxon>
        <taxon>Bacteroidota</taxon>
        <taxon>Bacteroidia</taxon>
        <taxon>Bacteroidales</taxon>
        <taxon>Tannerellaceae</taxon>
        <taxon>Tannerella</taxon>
    </lineage>
</organism>
<dbReference type="SUPFAM" id="SSF48295">
    <property type="entry name" value="TrpR-like"/>
    <property type="match status" value="1"/>
</dbReference>
<dbReference type="Pfam" id="PF13518">
    <property type="entry name" value="HTH_28"/>
    <property type="match status" value="1"/>
</dbReference>
<comment type="caution">
    <text evidence="4">The sequence shown here is derived from an EMBL/GenBank/DDBJ whole genome shotgun (WGS) entry which is preliminary data.</text>
</comment>
<dbReference type="Pfam" id="PF13592">
    <property type="entry name" value="HTH_33"/>
    <property type="match status" value="1"/>
</dbReference>
<dbReference type="Gene3D" id="3.30.420.10">
    <property type="entry name" value="Ribonuclease H-like superfamily/Ribonuclease H"/>
    <property type="match status" value="1"/>
</dbReference>
<evidence type="ECO:0000259" key="3">
    <source>
        <dbReference type="Pfam" id="PF13592"/>
    </source>
</evidence>
<gene>
    <name evidence="4" type="ORF">EII40_14610</name>
</gene>
<evidence type="ECO:0000259" key="2">
    <source>
        <dbReference type="Pfam" id="PF13518"/>
    </source>
</evidence>
<feature type="non-terminal residue" evidence="4">
    <location>
        <position position="189"/>
    </location>
</feature>
<feature type="domain" description="Tc1-like transposase DDE" evidence="1">
    <location>
        <begin position="115"/>
        <end position="187"/>
    </location>
</feature>
<protein>
    <submittedName>
        <fullName evidence="4">IS630 family transposase</fullName>
    </submittedName>
</protein>
<dbReference type="GO" id="GO:0043565">
    <property type="term" value="F:sequence-specific DNA binding"/>
    <property type="evidence" value="ECO:0007669"/>
    <property type="project" value="InterPro"/>
</dbReference>
<name>A0A3P1XAL6_TANFO</name>
<evidence type="ECO:0000313" key="5">
    <source>
        <dbReference type="Proteomes" id="UP000278609"/>
    </source>
</evidence>
<dbReference type="InterPro" id="IPR036397">
    <property type="entry name" value="RNaseH_sf"/>
</dbReference>